<dbReference type="EMBL" id="LXQA010156264">
    <property type="protein sequence ID" value="MCI26931.1"/>
    <property type="molecule type" value="Genomic_DNA"/>
</dbReference>
<dbReference type="InterPro" id="IPR053022">
    <property type="entry name" value="Chloroplast_translocon_comp"/>
</dbReference>
<keyword evidence="2" id="KW-1185">Reference proteome</keyword>
<evidence type="ECO:0000313" key="2">
    <source>
        <dbReference type="Proteomes" id="UP000265520"/>
    </source>
</evidence>
<reference evidence="1 2" key="1">
    <citation type="journal article" date="2018" name="Front. Plant Sci.">
        <title>Red Clover (Trifolium pratense) and Zigzag Clover (T. medium) - A Picture of Genomic Similarities and Differences.</title>
        <authorList>
            <person name="Dluhosova J."/>
            <person name="Istvanek J."/>
            <person name="Nedelnik J."/>
            <person name="Repkova J."/>
        </authorList>
    </citation>
    <scope>NUCLEOTIDE SEQUENCE [LARGE SCALE GENOMIC DNA]</scope>
    <source>
        <strain evidence="2">cv. 10/8</strain>
        <tissue evidence="1">Leaf</tissue>
    </source>
</reference>
<organism evidence="1 2">
    <name type="scientific">Trifolium medium</name>
    <dbReference type="NCBI Taxonomy" id="97028"/>
    <lineage>
        <taxon>Eukaryota</taxon>
        <taxon>Viridiplantae</taxon>
        <taxon>Streptophyta</taxon>
        <taxon>Embryophyta</taxon>
        <taxon>Tracheophyta</taxon>
        <taxon>Spermatophyta</taxon>
        <taxon>Magnoliopsida</taxon>
        <taxon>eudicotyledons</taxon>
        <taxon>Gunneridae</taxon>
        <taxon>Pentapetalae</taxon>
        <taxon>rosids</taxon>
        <taxon>fabids</taxon>
        <taxon>Fabales</taxon>
        <taxon>Fabaceae</taxon>
        <taxon>Papilionoideae</taxon>
        <taxon>50 kb inversion clade</taxon>
        <taxon>NPAAA clade</taxon>
        <taxon>Hologalegina</taxon>
        <taxon>IRL clade</taxon>
        <taxon>Trifolieae</taxon>
        <taxon>Trifolium</taxon>
    </lineage>
</organism>
<sequence length="161" mass="18151">MNEGKHSHHCVDKGVDYEMKHGDLEKPFRVKFPGSSGLKFWSRLIKRHWKHKFKRKSKRSDISASGVAIKRRILESSASAARSYFRSHSMNPDTHLVKNDVDTITESAASGDDDKCIVAEHVDEVDVLQPEDLTKTLPITLDAVRFRGATVMLLAYGDSEV</sequence>
<dbReference type="AlphaFoldDB" id="A0A392QRB8"/>
<feature type="non-terminal residue" evidence="1">
    <location>
        <position position="161"/>
    </location>
</feature>
<protein>
    <submittedName>
        <fullName evidence="1">Embryo defective 2410 protein</fullName>
    </submittedName>
</protein>
<proteinExistence type="predicted"/>
<comment type="caution">
    <text evidence="1">The sequence shown here is derived from an EMBL/GenBank/DDBJ whole genome shotgun (WGS) entry which is preliminary data.</text>
</comment>
<accession>A0A392QRB8</accession>
<dbReference type="PANTHER" id="PTHR34457:SF3">
    <property type="entry name" value="PROTEIN TIC236, CHLOROPLASTIC"/>
    <property type="match status" value="1"/>
</dbReference>
<dbReference type="Proteomes" id="UP000265520">
    <property type="component" value="Unassembled WGS sequence"/>
</dbReference>
<evidence type="ECO:0000313" key="1">
    <source>
        <dbReference type="EMBL" id="MCI26931.1"/>
    </source>
</evidence>
<name>A0A392QRB8_9FABA</name>
<dbReference type="PANTHER" id="PTHR34457">
    <property type="entry name" value="EMBRYO DEFECTIVE 2410"/>
    <property type="match status" value="1"/>
</dbReference>